<sequence length="735" mass="79233">MTVRERSPEGDQTTRAAELIDELTLSEKVGQLVGTYIGSMDRDISIEEAKELVVDSHVGTVAAFGIGVSLYHDAERVTELANELQQTALEETRHGIPLLLPVDAVHGHAYVNQATVFPHGLGMAATRRDEFAETGGEITAAEMRATGANLNYGPTCDVARDPRWGRTFETYGESPLLCGSFASAAIRGLESPTDGPRVAATAKHFPAYGEPEAGEDAAVVDRSASTIHQLFVPPFEKAIDAGASVVMPCYNSIDGEPAHGSRRYLTELLREQLGFDGAVLSDWGGIDMLHEDHRVTASQRDSGRQAIQAGLDQISIGREEYADHLVSLVEDGELAEERVDEAALRILELKEELGLFEDPFVDVETVTDEVGAPEHRSVARAVARESQTLLQNEDDLLPLSRELDSILVTGPNADSLGHQYGGWSVQHPEEDSGVTVRDGIESAVGDETTVRYEQGATMTETVDLEAVEEAATESDVAVVTVGENWYFHEFGPQDVAGETETYPTRSQLSLSDAQQELLETVHATGTPVVLAVIAGRPLTIEWAADNVPAILYSYYPGSEGGRAIADVLFGDHNPSGRLPISVPRSEGDLPTRFNHFAHPTPIGDDEHPDTYDPLFAFGDGESYTEFDCRDLEVSASTIGPAESVDATITVENVGDRAGAHALDFFLIDEVSSRVRPVREHVAFTKVDLEPGESTTATITIPNEALAVTDSCGRTAVESGAFELTCEGESTTFSVR</sequence>
<dbReference type="InterPro" id="IPR051915">
    <property type="entry name" value="Cellulose_Degrad_GH3"/>
</dbReference>
<evidence type="ECO:0000259" key="7">
    <source>
        <dbReference type="SMART" id="SM01217"/>
    </source>
</evidence>
<dbReference type="PANTHER" id="PTHR30620:SF16">
    <property type="entry name" value="LYSOSOMAL BETA GLUCOSIDASE"/>
    <property type="match status" value="1"/>
</dbReference>
<dbReference type="InterPro" id="IPR026891">
    <property type="entry name" value="Fn3-like"/>
</dbReference>
<dbReference type="InterPro" id="IPR017853">
    <property type="entry name" value="GH"/>
</dbReference>
<dbReference type="InterPro" id="IPR036881">
    <property type="entry name" value="Glyco_hydro_3_C_sf"/>
</dbReference>
<dbReference type="Pfam" id="PF00933">
    <property type="entry name" value="Glyco_hydro_3"/>
    <property type="match status" value="1"/>
</dbReference>
<organism evidence="8 9">
    <name type="scientific">Natronoglomus mannanivorans</name>
    <dbReference type="NCBI Taxonomy" id="2979990"/>
    <lineage>
        <taxon>Archaea</taxon>
        <taxon>Methanobacteriati</taxon>
        <taxon>Methanobacteriota</taxon>
        <taxon>Stenosarchaea group</taxon>
        <taxon>Halobacteria</taxon>
        <taxon>Halobacteriales</taxon>
        <taxon>Natrialbaceae</taxon>
        <taxon>Natronoglomus</taxon>
    </lineage>
</organism>
<comment type="similarity">
    <text evidence="2">Belongs to the glycosyl hydrolase 3 family.</text>
</comment>
<reference evidence="8" key="1">
    <citation type="submission" date="2022-09" db="EMBL/GenBank/DDBJ databases">
        <title>Enrichment on poylsaccharides allowed isolation of novel metabolic and taxonomic groups of Haloarchaea.</title>
        <authorList>
            <person name="Sorokin D.Y."/>
            <person name="Elcheninov A.G."/>
            <person name="Khizhniak T.V."/>
            <person name="Kolganova T.V."/>
            <person name="Kublanov I.V."/>
        </authorList>
    </citation>
    <scope>NUCLEOTIDE SEQUENCE</scope>
    <source>
        <strain evidence="8">AArc-xg1-1</strain>
    </source>
</reference>
<accession>A0AAP2YXR8</accession>
<dbReference type="SUPFAM" id="SSF51445">
    <property type="entry name" value="(Trans)glycosidases"/>
    <property type="match status" value="1"/>
</dbReference>
<dbReference type="SUPFAM" id="SSF52279">
    <property type="entry name" value="Beta-D-glucan exohydrolase, C-terminal domain"/>
    <property type="match status" value="1"/>
</dbReference>
<evidence type="ECO:0000256" key="2">
    <source>
        <dbReference type="ARBA" id="ARBA00005336"/>
    </source>
</evidence>
<evidence type="ECO:0000256" key="5">
    <source>
        <dbReference type="ARBA" id="ARBA00022801"/>
    </source>
</evidence>
<dbReference type="SMART" id="SM01217">
    <property type="entry name" value="Fn3_like"/>
    <property type="match status" value="1"/>
</dbReference>
<name>A0AAP2YXR8_9EURY</name>
<dbReference type="EC" id="3.2.1.21" evidence="3"/>
<comment type="caution">
    <text evidence="8">The sequence shown here is derived from an EMBL/GenBank/DDBJ whole genome shotgun (WGS) entry which is preliminary data.</text>
</comment>
<dbReference type="InterPro" id="IPR013783">
    <property type="entry name" value="Ig-like_fold"/>
</dbReference>
<keyword evidence="4" id="KW-0732">Signal</keyword>
<dbReference type="RefSeq" id="WP_338002628.1">
    <property type="nucleotide sequence ID" value="NZ_JAOPKA010000002.1"/>
</dbReference>
<dbReference type="Gene3D" id="2.60.40.10">
    <property type="entry name" value="Immunoglobulins"/>
    <property type="match status" value="1"/>
</dbReference>
<dbReference type="Pfam" id="PF01915">
    <property type="entry name" value="Glyco_hydro_3_C"/>
    <property type="match status" value="1"/>
</dbReference>
<evidence type="ECO:0000313" key="9">
    <source>
        <dbReference type="Proteomes" id="UP001321018"/>
    </source>
</evidence>
<keyword evidence="6" id="KW-0326">Glycosidase</keyword>
<dbReference type="GO" id="GO:0008422">
    <property type="term" value="F:beta-glucosidase activity"/>
    <property type="evidence" value="ECO:0007669"/>
    <property type="project" value="UniProtKB-EC"/>
</dbReference>
<feature type="domain" description="Fibronectin type III-like" evidence="7">
    <location>
        <begin position="660"/>
        <end position="729"/>
    </location>
</feature>
<evidence type="ECO:0000313" key="8">
    <source>
        <dbReference type="EMBL" id="MCU4740789.1"/>
    </source>
</evidence>
<dbReference type="PANTHER" id="PTHR30620">
    <property type="entry name" value="PERIPLASMIC BETA-GLUCOSIDASE-RELATED"/>
    <property type="match status" value="1"/>
</dbReference>
<dbReference type="InterPro" id="IPR002772">
    <property type="entry name" value="Glyco_hydro_3_C"/>
</dbReference>
<evidence type="ECO:0000256" key="3">
    <source>
        <dbReference type="ARBA" id="ARBA00012744"/>
    </source>
</evidence>
<evidence type="ECO:0000256" key="6">
    <source>
        <dbReference type="ARBA" id="ARBA00023295"/>
    </source>
</evidence>
<comment type="catalytic activity">
    <reaction evidence="1">
        <text>Hydrolysis of terminal, non-reducing beta-D-glucosyl residues with release of beta-D-glucose.</text>
        <dbReference type="EC" id="3.2.1.21"/>
    </reaction>
</comment>
<dbReference type="PRINTS" id="PR00133">
    <property type="entry name" value="GLHYDRLASE3"/>
</dbReference>
<evidence type="ECO:0000256" key="4">
    <source>
        <dbReference type="ARBA" id="ARBA00022729"/>
    </source>
</evidence>
<dbReference type="InterPro" id="IPR036962">
    <property type="entry name" value="Glyco_hydro_3_N_sf"/>
</dbReference>
<dbReference type="AlphaFoldDB" id="A0AAP2YXR8"/>
<protein>
    <recommendedName>
        <fullName evidence="3">beta-glucosidase</fullName>
        <ecNumber evidence="3">3.2.1.21</ecNumber>
    </recommendedName>
</protein>
<dbReference type="InterPro" id="IPR001764">
    <property type="entry name" value="Glyco_hydro_3_N"/>
</dbReference>
<evidence type="ECO:0000256" key="1">
    <source>
        <dbReference type="ARBA" id="ARBA00000448"/>
    </source>
</evidence>
<dbReference type="Gene3D" id="3.40.50.1700">
    <property type="entry name" value="Glycoside hydrolase family 3 C-terminal domain"/>
    <property type="match status" value="1"/>
</dbReference>
<keyword evidence="5 8" id="KW-0378">Hydrolase</keyword>
<dbReference type="Proteomes" id="UP001321018">
    <property type="component" value="Unassembled WGS sequence"/>
</dbReference>
<dbReference type="Gene3D" id="3.20.20.300">
    <property type="entry name" value="Glycoside hydrolase, family 3, N-terminal domain"/>
    <property type="match status" value="1"/>
</dbReference>
<dbReference type="EMBL" id="JAOPKA010000002">
    <property type="protein sequence ID" value="MCU4740789.1"/>
    <property type="molecule type" value="Genomic_DNA"/>
</dbReference>
<gene>
    <name evidence="8" type="ORF">OB960_05170</name>
</gene>
<dbReference type="Pfam" id="PF14310">
    <property type="entry name" value="Fn3-like"/>
    <property type="match status" value="1"/>
</dbReference>
<proteinExistence type="inferred from homology"/>
<dbReference type="GO" id="GO:0009251">
    <property type="term" value="P:glucan catabolic process"/>
    <property type="evidence" value="ECO:0007669"/>
    <property type="project" value="TreeGrafter"/>
</dbReference>